<dbReference type="AlphaFoldDB" id="A0A7X3LU38"/>
<dbReference type="InterPro" id="IPR036388">
    <property type="entry name" value="WH-like_DNA-bd_sf"/>
</dbReference>
<evidence type="ECO:0000256" key="2">
    <source>
        <dbReference type="ARBA" id="ARBA00023125"/>
    </source>
</evidence>
<comment type="caution">
    <text evidence="5">The sequence shown here is derived from an EMBL/GenBank/DDBJ whole genome shotgun (WGS) entry which is preliminary data.</text>
</comment>
<keyword evidence="6" id="KW-1185">Reference proteome</keyword>
<reference evidence="5 6" key="1">
    <citation type="submission" date="2019-12" db="EMBL/GenBank/DDBJ databases">
        <authorList>
            <person name="Li M."/>
        </authorList>
    </citation>
    <scope>NUCLEOTIDE SEQUENCE [LARGE SCALE GENOMIC DNA]</scope>
    <source>
        <strain evidence="5 6">GBMRC 2046</strain>
    </source>
</reference>
<dbReference type="PROSITE" id="PS50956">
    <property type="entry name" value="HTH_ASNC_2"/>
    <property type="match status" value="1"/>
</dbReference>
<keyword evidence="1" id="KW-0805">Transcription regulation</keyword>
<dbReference type="InterPro" id="IPR000485">
    <property type="entry name" value="AsnC-type_HTH_dom"/>
</dbReference>
<dbReference type="GO" id="GO:0005829">
    <property type="term" value="C:cytosol"/>
    <property type="evidence" value="ECO:0007669"/>
    <property type="project" value="TreeGrafter"/>
</dbReference>
<dbReference type="Pfam" id="PF01037">
    <property type="entry name" value="AsnC_trans_reg"/>
    <property type="match status" value="1"/>
</dbReference>
<protein>
    <submittedName>
        <fullName evidence="5">Winged helix-turn-helix transcriptional regulator</fullName>
    </submittedName>
</protein>
<organism evidence="5 6">
    <name type="scientific">Stappia sediminis</name>
    <dbReference type="NCBI Taxonomy" id="2692190"/>
    <lineage>
        <taxon>Bacteria</taxon>
        <taxon>Pseudomonadati</taxon>
        <taxon>Pseudomonadota</taxon>
        <taxon>Alphaproteobacteria</taxon>
        <taxon>Hyphomicrobiales</taxon>
        <taxon>Stappiaceae</taxon>
        <taxon>Stappia</taxon>
    </lineage>
</organism>
<dbReference type="CDD" id="cd00090">
    <property type="entry name" value="HTH_ARSR"/>
    <property type="match status" value="1"/>
</dbReference>
<dbReference type="PANTHER" id="PTHR30154:SF17">
    <property type="entry name" value="DNA-BINDING TRANSCRIPTIONAL ACTIVATOR DECR"/>
    <property type="match status" value="1"/>
</dbReference>
<evidence type="ECO:0000256" key="3">
    <source>
        <dbReference type="ARBA" id="ARBA00023163"/>
    </source>
</evidence>
<dbReference type="EMBL" id="WUMV01000003">
    <property type="protein sequence ID" value="MXN65080.1"/>
    <property type="molecule type" value="Genomic_DNA"/>
</dbReference>
<gene>
    <name evidence="5" type="ORF">GR183_09190</name>
</gene>
<accession>A0A7X3LU38</accession>
<dbReference type="SUPFAM" id="SSF54909">
    <property type="entry name" value="Dimeric alpha+beta barrel"/>
    <property type="match status" value="1"/>
</dbReference>
<dbReference type="GO" id="GO:0043565">
    <property type="term" value="F:sequence-specific DNA binding"/>
    <property type="evidence" value="ECO:0007669"/>
    <property type="project" value="InterPro"/>
</dbReference>
<name>A0A7X3LU38_9HYPH</name>
<dbReference type="GO" id="GO:0006355">
    <property type="term" value="P:regulation of DNA-templated transcription"/>
    <property type="evidence" value="ECO:0007669"/>
    <property type="project" value="UniProtKB-ARBA"/>
</dbReference>
<dbReference type="Proteomes" id="UP000433101">
    <property type="component" value="Unassembled WGS sequence"/>
</dbReference>
<dbReference type="InterPro" id="IPR019888">
    <property type="entry name" value="Tscrpt_reg_AsnC-like"/>
</dbReference>
<dbReference type="InterPro" id="IPR019885">
    <property type="entry name" value="Tscrpt_reg_HTH_AsnC-type_CS"/>
</dbReference>
<feature type="domain" description="HTH asnC-type" evidence="4">
    <location>
        <begin position="8"/>
        <end position="69"/>
    </location>
</feature>
<evidence type="ECO:0000256" key="1">
    <source>
        <dbReference type="ARBA" id="ARBA00023015"/>
    </source>
</evidence>
<evidence type="ECO:0000259" key="4">
    <source>
        <dbReference type="PROSITE" id="PS50956"/>
    </source>
</evidence>
<keyword evidence="2" id="KW-0238">DNA-binding</keyword>
<keyword evidence="3" id="KW-0804">Transcription</keyword>
<dbReference type="PANTHER" id="PTHR30154">
    <property type="entry name" value="LEUCINE-RESPONSIVE REGULATORY PROTEIN"/>
    <property type="match status" value="1"/>
</dbReference>
<dbReference type="PRINTS" id="PR00033">
    <property type="entry name" value="HTHASNC"/>
</dbReference>
<dbReference type="Gene3D" id="1.10.10.10">
    <property type="entry name" value="Winged helix-like DNA-binding domain superfamily/Winged helix DNA-binding domain"/>
    <property type="match status" value="1"/>
</dbReference>
<dbReference type="Gene3D" id="3.30.70.920">
    <property type="match status" value="1"/>
</dbReference>
<dbReference type="PROSITE" id="PS00519">
    <property type="entry name" value="HTH_ASNC_1"/>
    <property type="match status" value="1"/>
</dbReference>
<dbReference type="GO" id="GO:0043200">
    <property type="term" value="P:response to amino acid"/>
    <property type="evidence" value="ECO:0007669"/>
    <property type="project" value="TreeGrafter"/>
</dbReference>
<dbReference type="InterPro" id="IPR036390">
    <property type="entry name" value="WH_DNA-bd_sf"/>
</dbReference>
<dbReference type="InterPro" id="IPR011008">
    <property type="entry name" value="Dimeric_a/b-barrel"/>
</dbReference>
<dbReference type="Pfam" id="PF13412">
    <property type="entry name" value="HTH_24"/>
    <property type="match status" value="1"/>
</dbReference>
<dbReference type="InterPro" id="IPR011991">
    <property type="entry name" value="ArsR-like_HTH"/>
</dbReference>
<sequence length="157" mass="18283">MRRNMDLFDQFNKAILRLLQRDGSLTQREIAEKVNLSANACWNRIQALKRDGIILGQTTRLDRDKLGLGLVVFVMVRTRHHSIEWLTEFRRHVSSIPEVIDFYRIGGDYDYLLKVVAEDMAGYDAVYRRLISGVELDSVTSYFAMEAIEEQRPFPID</sequence>
<dbReference type="InterPro" id="IPR019887">
    <property type="entry name" value="Tscrpt_reg_AsnC/Lrp_C"/>
</dbReference>
<proteinExistence type="predicted"/>
<dbReference type="SUPFAM" id="SSF46785">
    <property type="entry name" value="Winged helix' DNA-binding domain"/>
    <property type="match status" value="1"/>
</dbReference>
<dbReference type="SMART" id="SM00344">
    <property type="entry name" value="HTH_ASNC"/>
    <property type="match status" value="1"/>
</dbReference>
<evidence type="ECO:0000313" key="5">
    <source>
        <dbReference type="EMBL" id="MXN65080.1"/>
    </source>
</evidence>
<evidence type="ECO:0000313" key="6">
    <source>
        <dbReference type="Proteomes" id="UP000433101"/>
    </source>
</evidence>